<dbReference type="InterPro" id="IPR036396">
    <property type="entry name" value="Cyt_P450_sf"/>
</dbReference>
<dbReference type="Gene3D" id="1.10.630.10">
    <property type="entry name" value="Cytochrome P450"/>
    <property type="match status" value="1"/>
</dbReference>
<evidence type="ECO:0000256" key="1">
    <source>
        <dbReference type="ARBA" id="ARBA00010617"/>
    </source>
</evidence>
<keyword evidence="3" id="KW-0408">Iron</keyword>
<sequence length="94" mass="11190">MFNFFERQIAEHMSKVDYNSEPTDYVDAFLREITKRDKEDEPHYYTMPQLLNMCFDLWIAGQITATPGKMPSLERKFDAIIAPQPYTCNIQNRY</sequence>
<evidence type="ECO:0000256" key="2">
    <source>
        <dbReference type="ARBA" id="ARBA00022723"/>
    </source>
</evidence>
<keyword evidence="2" id="KW-0479">Metal-binding</keyword>
<evidence type="ECO:0000313" key="6">
    <source>
        <dbReference type="WBParaSite" id="ACRNAN_scaffold363.g9402.t1"/>
    </source>
</evidence>
<evidence type="ECO:0000313" key="5">
    <source>
        <dbReference type="Proteomes" id="UP000887540"/>
    </source>
</evidence>
<accession>A0A914DRL7</accession>
<dbReference type="GO" id="GO:0006805">
    <property type="term" value="P:xenobiotic metabolic process"/>
    <property type="evidence" value="ECO:0007669"/>
    <property type="project" value="TreeGrafter"/>
</dbReference>
<dbReference type="InterPro" id="IPR050182">
    <property type="entry name" value="Cytochrome_P450_fam2"/>
</dbReference>
<keyword evidence="4" id="KW-0560">Oxidoreductase</keyword>
<dbReference type="GO" id="GO:0005506">
    <property type="term" value="F:iron ion binding"/>
    <property type="evidence" value="ECO:0007669"/>
    <property type="project" value="InterPro"/>
</dbReference>
<reference evidence="6" key="1">
    <citation type="submission" date="2022-11" db="UniProtKB">
        <authorList>
            <consortium name="WormBaseParasite"/>
        </authorList>
    </citation>
    <scope>IDENTIFICATION</scope>
</reference>
<protein>
    <submittedName>
        <fullName evidence="6">Uncharacterized protein</fullName>
    </submittedName>
</protein>
<dbReference type="Proteomes" id="UP000887540">
    <property type="component" value="Unplaced"/>
</dbReference>
<dbReference type="GO" id="GO:0016712">
    <property type="term" value="F:oxidoreductase activity, acting on paired donors, with incorporation or reduction of molecular oxygen, reduced flavin or flavoprotein as one donor, and incorporation of one atom of oxygen"/>
    <property type="evidence" value="ECO:0007669"/>
    <property type="project" value="TreeGrafter"/>
</dbReference>
<evidence type="ECO:0000256" key="3">
    <source>
        <dbReference type="ARBA" id="ARBA00023004"/>
    </source>
</evidence>
<proteinExistence type="inferred from homology"/>
<dbReference type="GO" id="GO:0005737">
    <property type="term" value="C:cytoplasm"/>
    <property type="evidence" value="ECO:0007669"/>
    <property type="project" value="TreeGrafter"/>
</dbReference>
<keyword evidence="4" id="KW-0503">Monooxygenase</keyword>
<organism evidence="5 6">
    <name type="scientific">Acrobeloides nanus</name>
    <dbReference type="NCBI Taxonomy" id="290746"/>
    <lineage>
        <taxon>Eukaryota</taxon>
        <taxon>Metazoa</taxon>
        <taxon>Ecdysozoa</taxon>
        <taxon>Nematoda</taxon>
        <taxon>Chromadorea</taxon>
        <taxon>Rhabditida</taxon>
        <taxon>Tylenchina</taxon>
        <taxon>Cephalobomorpha</taxon>
        <taxon>Cephaloboidea</taxon>
        <taxon>Cephalobidae</taxon>
        <taxon>Acrobeloides</taxon>
    </lineage>
</organism>
<keyword evidence="5" id="KW-1185">Reference proteome</keyword>
<dbReference type="GO" id="GO:0020037">
    <property type="term" value="F:heme binding"/>
    <property type="evidence" value="ECO:0007669"/>
    <property type="project" value="InterPro"/>
</dbReference>
<dbReference type="AlphaFoldDB" id="A0A914DRL7"/>
<evidence type="ECO:0000256" key="4">
    <source>
        <dbReference type="ARBA" id="ARBA00023033"/>
    </source>
</evidence>
<dbReference type="GO" id="GO:0006082">
    <property type="term" value="P:organic acid metabolic process"/>
    <property type="evidence" value="ECO:0007669"/>
    <property type="project" value="TreeGrafter"/>
</dbReference>
<dbReference type="SUPFAM" id="SSF48264">
    <property type="entry name" value="Cytochrome P450"/>
    <property type="match status" value="1"/>
</dbReference>
<dbReference type="PANTHER" id="PTHR24300:SF375">
    <property type="entry name" value="CYTOCHROME P450 FAMILY"/>
    <property type="match status" value="1"/>
</dbReference>
<name>A0A914DRL7_9BILA</name>
<comment type="similarity">
    <text evidence="1">Belongs to the cytochrome P450 family.</text>
</comment>
<dbReference type="PANTHER" id="PTHR24300">
    <property type="entry name" value="CYTOCHROME P450 508A4-RELATED"/>
    <property type="match status" value="1"/>
</dbReference>
<dbReference type="WBParaSite" id="ACRNAN_scaffold363.g9402.t1">
    <property type="protein sequence ID" value="ACRNAN_scaffold363.g9402.t1"/>
    <property type="gene ID" value="ACRNAN_scaffold363.g9402"/>
</dbReference>